<accession>A0A1C6VT12</accession>
<dbReference type="RefSeq" id="WP_091105008.1">
    <property type="nucleotide sequence ID" value="NZ_FMHZ01000002.1"/>
</dbReference>
<gene>
    <name evidence="2" type="ORF">GA0070606_5098</name>
</gene>
<evidence type="ECO:0000256" key="1">
    <source>
        <dbReference type="SAM" id="MobiDB-lite"/>
    </source>
</evidence>
<evidence type="ECO:0000313" key="2">
    <source>
        <dbReference type="EMBL" id="SCL69489.1"/>
    </source>
</evidence>
<reference evidence="3" key="1">
    <citation type="submission" date="2016-06" db="EMBL/GenBank/DDBJ databases">
        <authorList>
            <person name="Varghese N."/>
            <person name="Submissions Spin"/>
        </authorList>
    </citation>
    <scope>NUCLEOTIDE SEQUENCE [LARGE SCALE GENOMIC DNA]</scope>
    <source>
        <strain evidence="3">DSM 43903</strain>
    </source>
</reference>
<evidence type="ECO:0000313" key="3">
    <source>
        <dbReference type="Proteomes" id="UP000199001"/>
    </source>
</evidence>
<keyword evidence="3" id="KW-1185">Reference proteome</keyword>
<protein>
    <submittedName>
        <fullName evidence="2">Uncharacterized protein</fullName>
    </submittedName>
</protein>
<dbReference type="EMBL" id="FMHZ01000002">
    <property type="protein sequence ID" value="SCL69489.1"/>
    <property type="molecule type" value="Genomic_DNA"/>
</dbReference>
<proteinExistence type="predicted"/>
<dbReference type="Proteomes" id="UP000199001">
    <property type="component" value="Unassembled WGS sequence"/>
</dbReference>
<dbReference type="AlphaFoldDB" id="A0A1C6VT12"/>
<name>A0A1C6VT12_9ACTN</name>
<organism evidence="2 3">
    <name type="scientific">Micromonospora citrea</name>
    <dbReference type="NCBI Taxonomy" id="47855"/>
    <lineage>
        <taxon>Bacteria</taxon>
        <taxon>Bacillati</taxon>
        <taxon>Actinomycetota</taxon>
        <taxon>Actinomycetes</taxon>
        <taxon>Micromonosporales</taxon>
        <taxon>Micromonosporaceae</taxon>
        <taxon>Micromonospora</taxon>
    </lineage>
</organism>
<sequence>MSTIDYVEQLTFPLFLKMADERAKRLSARLAGRRGATRGASALTTQPAGLLPGPARGHVRSTTTTGISRSVSFW</sequence>
<feature type="region of interest" description="Disordered" evidence="1">
    <location>
        <begin position="35"/>
        <end position="74"/>
    </location>
</feature>
<feature type="compositionally biased region" description="Polar residues" evidence="1">
    <location>
        <begin position="60"/>
        <end position="74"/>
    </location>
</feature>